<reference evidence="4 5" key="1">
    <citation type="submission" date="2017-11" db="EMBL/GenBank/DDBJ databases">
        <title>Molecular characterization of Burkholderia pseudomallei and closely related isolates from Vietnam.</title>
        <authorList>
            <person name="Ustinov D.V."/>
            <person name="Antonov A.S."/>
            <person name="Avdusheva E.F."/>
            <person name="Shpak I.M."/>
            <person name="Zakharova I.B."/>
            <person name="Thi L.A."/>
            <person name="Teteryatnikova N."/>
            <person name="Lopasteyskaya Y.A."/>
            <person name="Kuzyutina J.A."/>
            <person name="Ngo T.N."/>
            <person name="Victorov D.V."/>
        </authorList>
    </citation>
    <scope>NUCLEOTIDE SEQUENCE [LARGE SCALE GENOMIC DNA]</scope>
    <source>
        <strain evidence="4 5">V1512</strain>
    </source>
</reference>
<dbReference type="AlphaFoldDB" id="A0AAX0U567"/>
<dbReference type="Gene3D" id="2.70.50.50">
    <property type="entry name" value="chitin-binding protein cbp21"/>
    <property type="match status" value="1"/>
</dbReference>
<accession>A0AAX0U567</accession>
<sequence>MASSVGLADVRHVCSQGGEMSTTDSRSATKSSSISPRHGRVITPESRAVYLYEAGRLDFGQVNELEGGKFFPATQSGLRDPDAPDDVANGMPPRDGEIASGGRTADARAQLNEPDSVAHWQKHAVRSGQSLQISWSYSMPHKTRRWTYWITKPGWDTQARLARAHFEPDPLKVYLNTYQPYWGPDADKELIPQGETIHEFNLPTRTGYHVLLAVWDVADTANAFYQVIDLNFA</sequence>
<dbReference type="CDD" id="cd21177">
    <property type="entry name" value="LPMO_AA10"/>
    <property type="match status" value="1"/>
</dbReference>
<dbReference type="EMBL" id="PHRB01000033">
    <property type="protein sequence ID" value="PJO63295.1"/>
    <property type="molecule type" value="Genomic_DNA"/>
</dbReference>
<feature type="region of interest" description="Disordered" evidence="2">
    <location>
        <begin position="1"/>
        <end position="40"/>
    </location>
</feature>
<dbReference type="InterPro" id="IPR004302">
    <property type="entry name" value="Cellulose/chitin-bd_N"/>
</dbReference>
<dbReference type="PANTHER" id="PTHR34823:SF1">
    <property type="entry name" value="CHITIN-BINDING TYPE-4 DOMAIN-CONTAINING PROTEIN"/>
    <property type="match status" value="1"/>
</dbReference>
<evidence type="ECO:0000313" key="5">
    <source>
        <dbReference type="Proteomes" id="UP000231878"/>
    </source>
</evidence>
<keyword evidence="1" id="KW-0732">Signal</keyword>
<dbReference type="SUPFAM" id="SSF81296">
    <property type="entry name" value="E set domains"/>
    <property type="match status" value="1"/>
</dbReference>
<gene>
    <name evidence="4" type="ORF">CWD88_26245</name>
</gene>
<dbReference type="Pfam" id="PF03067">
    <property type="entry name" value="LPMO_10"/>
    <property type="match status" value="1"/>
</dbReference>
<feature type="compositionally biased region" description="Polar residues" evidence="2">
    <location>
        <begin position="18"/>
        <end position="35"/>
    </location>
</feature>
<dbReference type="PANTHER" id="PTHR34823">
    <property type="entry name" value="GLCNAC-BINDING PROTEIN A"/>
    <property type="match status" value="1"/>
</dbReference>
<feature type="domain" description="Chitin-binding type-4" evidence="3">
    <location>
        <begin position="38"/>
        <end position="230"/>
    </location>
</feature>
<dbReference type="Proteomes" id="UP000231878">
    <property type="component" value="Unassembled WGS sequence"/>
</dbReference>
<evidence type="ECO:0000256" key="1">
    <source>
        <dbReference type="ARBA" id="ARBA00022729"/>
    </source>
</evidence>
<evidence type="ECO:0000256" key="2">
    <source>
        <dbReference type="SAM" id="MobiDB-lite"/>
    </source>
</evidence>
<dbReference type="InterPro" id="IPR051024">
    <property type="entry name" value="GlcNAc_Chitin_IntDeg"/>
</dbReference>
<evidence type="ECO:0000313" key="4">
    <source>
        <dbReference type="EMBL" id="PJO63295.1"/>
    </source>
</evidence>
<proteinExistence type="predicted"/>
<evidence type="ECO:0000259" key="3">
    <source>
        <dbReference type="Pfam" id="PF03067"/>
    </source>
</evidence>
<dbReference type="InterPro" id="IPR014756">
    <property type="entry name" value="Ig_E-set"/>
</dbReference>
<protein>
    <submittedName>
        <fullName evidence="4">Chitin-binding protein</fullName>
    </submittedName>
</protein>
<organism evidence="4 5">
    <name type="scientific">Burkholderia pseudomallei</name>
    <name type="common">Pseudomonas pseudomallei</name>
    <dbReference type="NCBI Taxonomy" id="28450"/>
    <lineage>
        <taxon>Bacteria</taxon>
        <taxon>Pseudomonadati</taxon>
        <taxon>Pseudomonadota</taxon>
        <taxon>Betaproteobacteria</taxon>
        <taxon>Burkholderiales</taxon>
        <taxon>Burkholderiaceae</taxon>
        <taxon>Burkholderia</taxon>
        <taxon>pseudomallei group</taxon>
    </lineage>
</organism>
<comment type="caution">
    <text evidence="4">The sequence shown here is derived from an EMBL/GenBank/DDBJ whole genome shotgun (WGS) entry which is preliminary data.</text>
</comment>
<name>A0AAX0U567_BURPE</name>
<feature type="region of interest" description="Disordered" evidence="2">
    <location>
        <begin position="72"/>
        <end position="105"/>
    </location>
</feature>